<dbReference type="AlphaFoldDB" id="A0A010RFG1"/>
<dbReference type="RefSeq" id="WP_019693750.1">
    <property type="nucleotide sequence ID" value="NZ_AFOY02000023.1"/>
</dbReference>
<evidence type="ECO:0000313" key="2">
    <source>
        <dbReference type="Proteomes" id="UP000022611"/>
    </source>
</evidence>
<sequence>MNLRRRLLGWRCGAGLLLLAVVAWAAIHQLTQPLWDEPEIVLKMGGTYDDLRRSSSAPFSSEIRGHVWFGIPKVDAKLRFVDPQFGFTTPAARFFTVDFDDNVIFGIRMSPQIEPLLIDDALKVVLDLQDQWREKGWVAKGLRNNPTIVDTPEWRAYLRKGILAGITYWQANDKYQVMLVVGRFEDYRNPTEERYLITLALAKPWTPFDEIEDMYDEPRHFPAPQPK</sequence>
<dbReference type="EMBL" id="AFOY02000023">
    <property type="protein sequence ID" value="EXF91541.1"/>
    <property type="molecule type" value="Genomic_DNA"/>
</dbReference>
<reference evidence="1 2" key="1">
    <citation type="journal article" date="2011" name="J. Bacteriol.">
        <title>Draft genome sequence of the polycyclic aromatic hydrocarbon-degrading, genetically engineered bioluminescent bioreporter Pseudomonas fluorescens HK44.</title>
        <authorList>
            <person name="Chauhan A."/>
            <person name="Layton A.C."/>
            <person name="Williams D.E."/>
            <person name="Smartt A.E."/>
            <person name="Ripp S."/>
            <person name="Karpinets T.V."/>
            <person name="Brown S.D."/>
            <person name="Sayler G.S."/>
        </authorList>
    </citation>
    <scope>NUCLEOTIDE SEQUENCE [LARGE SCALE GENOMIC DNA]</scope>
    <source>
        <strain evidence="1 2">HK44</strain>
    </source>
</reference>
<dbReference type="PATRIC" id="fig|1042209.11.peg.5780"/>
<name>A0A010RFG1_PSEFL</name>
<organism evidence="1 2">
    <name type="scientific">Pseudomonas fluorescens HK44</name>
    <dbReference type="NCBI Taxonomy" id="1042209"/>
    <lineage>
        <taxon>Bacteria</taxon>
        <taxon>Pseudomonadati</taxon>
        <taxon>Pseudomonadota</taxon>
        <taxon>Gammaproteobacteria</taxon>
        <taxon>Pseudomonadales</taxon>
        <taxon>Pseudomonadaceae</taxon>
        <taxon>Pseudomonas</taxon>
    </lineage>
</organism>
<dbReference type="Proteomes" id="UP000022611">
    <property type="component" value="Unassembled WGS sequence"/>
</dbReference>
<dbReference type="OrthoDB" id="6942177at2"/>
<protein>
    <submittedName>
        <fullName evidence="1">Uncharacterized protein</fullName>
    </submittedName>
</protein>
<comment type="caution">
    <text evidence="1">The sequence shown here is derived from an EMBL/GenBank/DDBJ whole genome shotgun (WGS) entry which is preliminary data.</text>
</comment>
<gene>
    <name evidence="1" type="ORF">HK44_018075</name>
</gene>
<dbReference type="HOGENOM" id="CLU_1337078_0_0_6"/>
<evidence type="ECO:0000313" key="1">
    <source>
        <dbReference type="EMBL" id="EXF91541.1"/>
    </source>
</evidence>
<proteinExistence type="predicted"/>
<accession>A0A010RFG1</accession>
<dbReference type="eggNOG" id="ENOG5033TY4">
    <property type="taxonomic scope" value="Bacteria"/>
</dbReference>